<keyword evidence="6 8" id="KW-0368">Histidine biosynthesis</keyword>
<keyword evidence="5 8" id="KW-0378">Hydrolase</keyword>
<accession>A0A1Y4LW15</accession>
<evidence type="ECO:0000256" key="7">
    <source>
        <dbReference type="ARBA" id="ARBA00049158"/>
    </source>
</evidence>
<evidence type="ECO:0000256" key="5">
    <source>
        <dbReference type="ARBA" id="ARBA00022801"/>
    </source>
</evidence>
<comment type="similarity">
    <text evidence="2 8">Belongs to the PHP hydrolase family. HisK subfamily.</text>
</comment>
<dbReference type="SUPFAM" id="SSF89550">
    <property type="entry name" value="PHP domain-like"/>
    <property type="match status" value="1"/>
</dbReference>
<dbReference type="Proteomes" id="UP000195447">
    <property type="component" value="Unassembled WGS sequence"/>
</dbReference>
<evidence type="ECO:0000256" key="8">
    <source>
        <dbReference type="RuleBase" id="RU366003"/>
    </source>
</evidence>
<protein>
    <recommendedName>
        <fullName evidence="3 8">Histidinol-phosphatase</fullName>
        <shortName evidence="8">HolPase</shortName>
        <ecNumber evidence="3 8">3.1.3.15</ecNumber>
    </recommendedName>
</protein>
<comment type="caution">
    <text evidence="10">The sequence shown here is derived from an EMBL/GenBank/DDBJ whole genome shotgun (WGS) entry which is preliminary data.</text>
</comment>
<proteinExistence type="inferred from homology"/>
<dbReference type="InterPro" id="IPR010140">
    <property type="entry name" value="Histidinol_P_phosphatase_HisJ"/>
</dbReference>
<evidence type="ECO:0000259" key="9">
    <source>
        <dbReference type="Pfam" id="PF02811"/>
    </source>
</evidence>
<organism evidence="10 11">
    <name type="scientific">Faecalitalea cylindroides</name>
    <dbReference type="NCBI Taxonomy" id="39483"/>
    <lineage>
        <taxon>Bacteria</taxon>
        <taxon>Bacillati</taxon>
        <taxon>Bacillota</taxon>
        <taxon>Erysipelotrichia</taxon>
        <taxon>Erysipelotrichales</taxon>
        <taxon>Erysipelotrichaceae</taxon>
        <taxon>Faecalitalea</taxon>
    </lineage>
</organism>
<dbReference type="EC" id="3.1.3.15" evidence="3 8"/>
<evidence type="ECO:0000313" key="10">
    <source>
        <dbReference type="EMBL" id="OUP59829.1"/>
    </source>
</evidence>
<keyword evidence="11" id="KW-1185">Reference proteome</keyword>
<name>A0A1Y4LW15_9FIRM</name>
<dbReference type="EMBL" id="NFKM01000012">
    <property type="protein sequence ID" value="OUP59829.1"/>
    <property type="molecule type" value="Genomic_DNA"/>
</dbReference>
<dbReference type="PANTHER" id="PTHR21039:SF0">
    <property type="entry name" value="HISTIDINOL-PHOSPHATASE"/>
    <property type="match status" value="1"/>
</dbReference>
<dbReference type="NCBIfam" id="TIGR01856">
    <property type="entry name" value="hisJ_fam"/>
    <property type="match status" value="1"/>
</dbReference>
<evidence type="ECO:0000256" key="1">
    <source>
        <dbReference type="ARBA" id="ARBA00004970"/>
    </source>
</evidence>
<evidence type="ECO:0000256" key="4">
    <source>
        <dbReference type="ARBA" id="ARBA00022605"/>
    </source>
</evidence>
<dbReference type="GO" id="GO:0000105">
    <property type="term" value="P:L-histidine biosynthetic process"/>
    <property type="evidence" value="ECO:0007669"/>
    <property type="project" value="UniProtKB-UniRule"/>
</dbReference>
<dbReference type="InterPro" id="IPR016195">
    <property type="entry name" value="Pol/histidinol_Pase-like"/>
</dbReference>
<gene>
    <name evidence="10" type="ORF">B5F14_07015</name>
</gene>
<dbReference type="AlphaFoldDB" id="A0A1Y4LW15"/>
<dbReference type="InterPro" id="IPR004013">
    <property type="entry name" value="PHP_dom"/>
</dbReference>
<evidence type="ECO:0000256" key="6">
    <source>
        <dbReference type="ARBA" id="ARBA00023102"/>
    </source>
</evidence>
<dbReference type="Gene3D" id="3.20.20.140">
    <property type="entry name" value="Metal-dependent hydrolases"/>
    <property type="match status" value="1"/>
</dbReference>
<keyword evidence="4 8" id="KW-0028">Amino-acid biosynthesis</keyword>
<comment type="catalytic activity">
    <reaction evidence="7 8">
        <text>L-histidinol phosphate + H2O = L-histidinol + phosphate</text>
        <dbReference type="Rhea" id="RHEA:14465"/>
        <dbReference type="ChEBI" id="CHEBI:15377"/>
        <dbReference type="ChEBI" id="CHEBI:43474"/>
        <dbReference type="ChEBI" id="CHEBI:57699"/>
        <dbReference type="ChEBI" id="CHEBI:57980"/>
        <dbReference type="EC" id="3.1.3.15"/>
    </reaction>
</comment>
<sequence length="261" mass="30967">MPENKHYIDGHTHLENGDLSKDTVYAFIQAAINKGLKHIQILDHTHRFYEFKDMYEEICKIDVQREWFEKKQKNSITEYHALIEEIRQEEFPIQVSFGLEVCYMPGYEDFLKPLLTSYPYDFLVGSVHSVDGYLYDMDAFSRQLLWDKHDPIEIYQKYYENLKGAIRSNLFTQIGHPDVIKMYGYDPGYDLHDTYQELADLAIKHHVKMEDNTGAHYRYHHPDIGLNDDFRNILKEKNVEIISASDAHYPEDVARFFELLK</sequence>
<dbReference type="GO" id="GO:0005737">
    <property type="term" value="C:cytoplasm"/>
    <property type="evidence" value="ECO:0007669"/>
    <property type="project" value="TreeGrafter"/>
</dbReference>
<feature type="domain" description="PHP" evidence="9">
    <location>
        <begin position="11"/>
        <end position="210"/>
    </location>
</feature>
<dbReference type="PANTHER" id="PTHR21039">
    <property type="entry name" value="HISTIDINOL PHOSPHATASE-RELATED"/>
    <property type="match status" value="1"/>
</dbReference>
<reference evidence="11" key="1">
    <citation type="submission" date="2017-04" db="EMBL/GenBank/DDBJ databases">
        <title>Function of individual gut microbiota members based on whole genome sequencing of pure cultures obtained from chicken caecum.</title>
        <authorList>
            <person name="Medvecky M."/>
            <person name="Cejkova D."/>
            <person name="Polansky O."/>
            <person name="Karasova D."/>
            <person name="Kubasova T."/>
            <person name="Cizek A."/>
            <person name="Rychlik I."/>
        </authorList>
    </citation>
    <scope>NUCLEOTIDE SEQUENCE [LARGE SCALE GENOMIC DNA]</scope>
    <source>
        <strain evidence="11">An178</strain>
    </source>
</reference>
<evidence type="ECO:0000256" key="2">
    <source>
        <dbReference type="ARBA" id="ARBA00009152"/>
    </source>
</evidence>
<evidence type="ECO:0000313" key="11">
    <source>
        <dbReference type="Proteomes" id="UP000195447"/>
    </source>
</evidence>
<dbReference type="RefSeq" id="WP_087158802.1">
    <property type="nucleotide sequence ID" value="NZ_NFKM01000012.1"/>
</dbReference>
<comment type="pathway">
    <text evidence="1 8">Amino-acid biosynthesis; L-histidine biosynthesis; L-histidine from 5-phospho-alpha-D-ribose 1-diphosphate: step 8/9.</text>
</comment>
<dbReference type="GO" id="GO:0004401">
    <property type="term" value="F:histidinol-phosphatase activity"/>
    <property type="evidence" value="ECO:0007669"/>
    <property type="project" value="UniProtKB-UniRule"/>
</dbReference>
<dbReference type="UniPathway" id="UPA00031">
    <property type="reaction ID" value="UER00013"/>
</dbReference>
<dbReference type="Pfam" id="PF02811">
    <property type="entry name" value="PHP"/>
    <property type="match status" value="1"/>
</dbReference>
<evidence type="ECO:0000256" key="3">
    <source>
        <dbReference type="ARBA" id="ARBA00013085"/>
    </source>
</evidence>